<dbReference type="Proteomes" id="UP001500962">
    <property type="component" value="Unassembled WGS sequence"/>
</dbReference>
<reference evidence="2" key="2">
    <citation type="submission" date="2022-04" db="EMBL/GenBank/DDBJ databases">
        <title>Sequencing and genomic assembly of Halococcus dombrowskii.</title>
        <authorList>
            <person name="Lim S.W."/>
            <person name="MacLea K.S."/>
        </authorList>
    </citation>
    <scope>NUCLEOTIDE SEQUENCE</scope>
    <source>
        <strain evidence="2">H4</strain>
        <plasmid evidence="2">unnamed2</plasmid>
    </source>
</reference>
<keyword evidence="2" id="KW-0614">Plasmid</keyword>
<evidence type="ECO:0000313" key="3">
    <source>
        <dbReference type="Proteomes" id="UP000830542"/>
    </source>
</evidence>
<dbReference type="GeneID" id="71763447"/>
<sequence length="90" mass="10089">MRKYPATLERVFENKLDAGAETDEDISFDRDDVDQALADLALDVRDPMEIPSAYSSTRSLPDSIKEHGYGDIALDENSVDSGETYLFIKE</sequence>
<name>A0AAV3SKC3_HALDO</name>
<evidence type="ECO:0000313" key="4">
    <source>
        <dbReference type="Proteomes" id="UP001500962"/>
    </source>
</evidence>
<keyword evidence="3" id="KW-1185">Reference proteome</keyword>
<dbReference type="Proteomes" id="UP000830542">
    <property type="component" value="Plasmid unnamed2"/>
</dbReference>
<organism evidence="1 4">
    <name type="scientific">Halococcus dombrowskii</name>
    <dbReference type="NCBI Taxonomy" id="179637"/>
    <lineage>
        <taxon>Archaea</taxon>
        <taxon>Methanobacteriati</taxon>
        <taxon>Methanobacteriota</taxon>
        <taxon>Stenosarchaea group</taxon>
        <taxon>Halobacteria</taxon>
        <taxon>Halobacteriales</taxon>
        <taxon>Halococcaceae</taxon>
        <taxon>Halococcus</taxon>
    </lineage>
</organism>
<protein>
    <submittedName>
        <fullName evidence="1">Uncharacterized protein</fullName>
    </submittedName>
</protein>
<geneLocation type="plasmid" evidence="2 3">
    <name>unnamed2</name>
</geneLocation>
<evidence type="ECO:0000313" key="1">
    <source>
        <dbReference type="EMBL" id="GAA0472131.1"/>
    </source>
</evidence>
<dbReference type="KEGG" id="hdo:MUK72_16325"/>
<reference evidence="1" key="3">
    <citation type="submission" date="2023-12" db="EMBL/GenBank/DDBJ databases">
        <authorList>
            <person name="Sun Q."/>
            <person name="Inoue M."/>
        </authorList>
    </citation>
    <scope>NUCLEOTIDE SEQUENCE</scope>
    <source>
        <strain evidence="1">JCM 12289</strain>
    </source>
</reference>
<reference evidence="1" key="1">
    <citation type="journal article" date="2014" name="Int. J. Syst. Evol. Microbiol.">
        <title>Complete genome sequence of Corynebacterium casei LMG S-19264T (=DSM 44701T), isolated from a smear-ripened cheese.</title>
        <authorList>
            <consortium name="US DOE Joint Genome Institute (JGI-PGF)"/>
            <person name="Walter F."/>
            <person name="Albersmeier A."/>
            <person name="Kalinowski J."/>
            <person name="Ruckert C."/>
        </authorList>
    </citation>
    <scope>NUCLEOTIDE SEQUENCE</scope>
    <source>
        <strain evidence="1">JCM 12289</strain>
    </source>
</reference>
<accession>A0AAV3SKC3</accession>
<dbReference type="RefSeq" id="WP_244706253.1">
    <property type="nucleotide sequence ID" value="NZ_BAAADN010000055.1"/>
</dbReference>
<gene>
    <name evidence="1" type="ORF">GCM10008985_31130</name>
    <name evidence="2" type="ORF">MUK72_16325</name>
</gene>
<proteinExistence type="predicted"/>
<dbReference type="EMBL" id="BAAADN010000055">
    <property type="protein sequence ID" value="GAA0472131.1"/>
    <property type="molecule type" value="Genomic_DNA"/>
</dbReference>
<evidence type="ECO:0000313" key="2">
    <source>
        <dbReference type="EMBL" id="UOO97011.1"/>
    </source>
</evidence>
<dbReference type="EMBL" id="CP095007">
    <property type="protein sequence ID" value="UOO97011.1"/>
    <property type="molecule type" value="Genomic_DNA"/>
</dbReference>
<dbReference type="AlphaFoldDB" id="A0AAV3SKC3"/>